<proteinExistence type="predicted"/>
<keyword evidence="2" id="KW-1185">Reference proteome</keyword>
<dbReference type="RefSeq" id="WP_145342952.1">
    <property type="nucleotide sequence ID" value="NZ_SMLY01000071.1"/>
</dbReference>
<organism evidence="1 2">
    <name type="scientific">Roseibium hamelinense</name>
    <dbReference type="NCBI Taxonomy" id="150831"/>
    <lineage>
        <taxon>Bacteria</taxon>
        <taxon>Pseudomonadati</taxon>
        <taxon>Pseudomonadota</taxon>
        <taxon>Alphaproteobacteria</taxon>
        <taxon>Hyphomicrobiales</taxon>
        <taxon>Stappiaceae</taxon>
        <taxon>Roseibium</taxon>
    </lineage>
</organism>
<protein>
    <submittedName>
        <fullName evidence="1">Uncharacterized protein DUF1127</fullName>
    </submittedName>
</protein>
<comment type="caution">
    <text evidence="1">The sequence shown here is derived from an EMBL/GenBank/DDBJ whole genome shotgun (WGS) entry which is preliminary data.</text>
</comment>
<dbReference type="EMBL" id="VLLF01000004">
    <property type="protein sequence ID" value="TWI87537.1"/>
    <property type="molecule type" value="Genomic_DNA"/>
</dbReference>
<reference evidence="1 2" key="1">
    <citation type="submission" date="2019-07" db="EMBL/GenBank/DDBJ databases">
        <title>Genomic Encyclopedia of Archaeal and Bacterial Type Strains, Phase II (KMG-II): from individual species to whole genera.</title>
        <authorList>
            <person name="Goeker M."/>
        </authorList>
    </citation>
    <scope>NUCLEOTIDE SEQUENCE [LARGE SCALE GENOMIC DNA]</scope>
    <source>
        <strain evidence="1 2">ATCC BAA-252</strain>
    </source>
</reference>
<evidence type="ECO:0000313" key="2">
    <source>
        <dbReference type="Proteomes" id="UP000320593"/>
    </source>
</evidence>
<dbReference type="Proteomes" id="UP000320593">
    <property type="component" value="Unassembled WGS sequence"/>
</dbReference>
<dbReference type="AlphaFoldDB" id="A0A562T1I4"/>
<dbReference type="OrthoDB" id="8116725at2"/>
<evidence type="ECO:0000313" key="1">
    <source>
        <dbReference type="EMBL" id="TWI87537.1"/>
    </source>
</evidence>
<accession>A0A562T1I4</accession>
<gene>
    <name evidence="1" type="ORF">JM93_02103</name>
</gene>
<name>A0A562T1I4_9HYPH</name>
<sequence>MNWLFELHVFACETGQALKHWSTERKAQKDLLRLASRELADIGVSRSSIEHSVKNGRSQGAAWHQTACKTQAVTRKPTQLKKQAVCVGCTAKFGHAA</sequence>